<keyword evidence="3" id="KW-1185">Reference proteome</keyword>
<comment type="caution">
    <text evidence="2">The sequence shown here is derived from an EMBL/GenBank/DDBJ whole genome shotgun (WGS) entry which is preliminary data.</text>
</comment>
<dbReference type="PIRSF" id="PIRSF008459">
    <property type="entry name" value="UCP008459"/>
    <property type="match status" value="1"/>
</dbReference>
<dbReference type="Proteomes" id="UP001454086">
    <property type="component" value="Unassembled WGS sequence"/>
</dbReference>
<dbReference type="Gene3D" id="3.30.2130.10">
    <property type="entry name" value="VC0802-like"/>
    <property type="match status" value="1"/>
</dbReference>
<dbReference type="EMBL" id="JBBMFM010000045">
    <property type="protein sequence ID" value="MEQ2425927.1"/>
    <property type="molecule type" value="Genomic_DNA"/>
</dbReference>
<organism evidence="2 3">
    <name type="scientific">Enterocloster hominis</name>
    <name type="common">ex Hitch et al. 2024</name>
    <dbReference type="NCBI Taxonomy" id="1917870"/>
    <lineage>
        <taxon>Bacteria</taxon>
        <taxon>Bacillati</taxon>
        <taxon>Bacillota</taxon>
        <taxon>Clostridia</taxon>
        <taxon>Lachnospirales</taxon>
        <taxon>Lachnospiraceae</taxon>
        <taxon>Enterocloster</taxon>
    </lineage>
</organism>
<evidence type="ECO:0000313" key="3">
    <source>
        <dbReference type="Proteomes" id="UP001454086"/>
    </source>
</evidence>
<accession>A0ABV1D692</accession>
<dbReference type="Pfam" id="PF13840">
    <property type="entry name" value="ACT_7"/>
    <property type="match status" value="1"/>
</dbReference>
<evidence type="ECO:0000259" key="1">
    <source>
        <dbReference type="Pfam" id="PF13840"/>
    </source>
</evidence>
<feature type="domain" description="CASTOR ACT" evidence="1">
    <location>
        <begin position="53"/>
        <end position="114"/>
    </location>
</feature>
<dbReference type="InterPro" id="IPR045865">
    <property type="entry name" value="ACT-like_dom_sf"/>
</dbReference>
<dbReference type="InterPro" id="IPR016540">
    <property type="entry name" value="UCP008459"/>
</dbReference>
<name>A0ABV1D692_9FIRM</name>
<sequence length="126" mass="14013">MELKVIDGDFSVCKVEDLSQVNLDRDFYFIGKTDEELSLVCRTGDVPQTTVSREDGFKAFRIQGELDFSLIGILARISDILARQEIGIFVVSTYNTDYVLTKGAQFDQALKALAEEGYQVCPAVCS</sequence>
<protein>
    <submittedName>
        <fullName evidence="2">ACT domain-containing protein</fullName>
    </submittedName>
</protein>
<reference evidence="2 3" key="1">
    <citation type="submission" date="2024-03" db="EMBL/GenBank/DDBJ databases">
        <title>Human intestinal bacterial collection.</title>
        <authorList>
            <person name="Pauvert C."/>
            <person name="Hitch T.C.A."/>
            <person name="Clavel T."/>
        </authorList>
    </citation>
    <scope>NUCLEOTIDE SEQUENCE [LARGE SCALE GENOMIC DNA]</scope>
    <source>
        <strain evidence="2 3">CLA-SR-H021</strain>
    </source>
</reference>
<dbReference type="SUPFAM" id="SSF55021">
    <property type="entry name" value="ACT-like"/>
    <property type="match status" value="2"/>
</dbReference>
<dbReference type="InterPro" id="IPR027795">
    <property type="entry name" value="CASTOR_ACT_dom"/>
</dbReference>
<gene>
    <name evidence="2" type="ORF">WMQ36_13175</name>
</gene>
<dbReference type="RefSeq" id="WP_008719496.1">
    <property type="nucleotide sequence ID" value="NZ_JBBMFM010000045.1"/>
</dbReference>
<proteinExistence type="predicted"/>
<evidence type="ECO:0000313" key="2">
    <source>
        <dbReference type="EMBL" id="MEQ2425927.1"/>
    </source>
</evidence>